<dbReference type="InterPro" id="IPR007110">
    <property type="entry name" value="Ig-like_dom"/>
</dbReference>
<name>A0A8C4WWM6_EPTBU</name>
<dbReference type="GeneTree" id="ENSGT01110000267173"/>
<dbReference type="Proteomes" id="UP000694388">
    <property type="component" value="Unplaced"/>
</dbReference>
<keyword evidence="3" id="KW-1185">Reference proteome</keyword>
<dbReference type="Pfam" id="PF07679">
    <property type="entry name" value="I-set"/>
    <property type="match status" value="3"/>
</dbReference>
<dbReference type="SMART" id="SM00408">
    <property type="entry name" value="IGc2"/>
    <property type="match status" value="2"/>
</dbReference>
<evidence type="ECO:0000313" key="3">
    <source>
        <dbReference type="Proteomes" id="UP000694388"/>
    </source>
</evidence>
<dbReference type="InterPro" id="IPR003598">
    <property type="entry name" value="Ig_sub2"/>
</dbReference>
<dbReference type="SMART" id="SM00409">
    <property type="entry name" value="IG"/>
    <property type="match status" value="3"/>
</dbReference>
<evidence type="ECO:0000313" key="2">
    <source>
        <dbReference type="Ensembl" id="ENSEBUP00000015774.1"/>
    </source>
</evidence>
<sequence>MWFKGKQRMTADENINISFENNVASLTLVKAEKSDAGEYICEAKNDAGSQRCSAVLKVKEPATFTEEMEAVNVTAGDTASFECQVTGTPPIKMKCYKDGELLKPSRKCKITFLNNIASLKISSTDVTDAAEYSCQVENDVGSSVCHATLTISDRLVPPSFFRKVKTMDTIIGSTASIDCKCSGSQPMSITWLKGDVELSDGDKCHLRFSDNMATLKLHTVDIADGGDYVCKATNTSGSDACTVTLTIVGE</sequence>
<reference evidence="2" key="2">
    <citation type="submission" date="2025-09" db="UniProtKB">
        <authorList>
            <consortium name="Ensembl"/>
        </authorList>
    </citation>
    <scope>IDENTIFICATION</scope>
</reference>
<evidence type="ECO:0000259" key="1">
    <source>
        <dbReference type="PROSITE" id="PS50835"/>
    </source>
</evidence>
<feature type="domain" description="Ig-like" evidence="1">
    <location>
        <begin position="61"/>
        <end position="152"/>
    </location>
</feature>
<dbReference type="Gene3D" id="2.60.40.10">
    <property type="entry name" value="Immunoglobulins"/>
    <property type="match status" value="3"/>
</dbReference>
<dbReference type="OMA" id="KTGHKMT"/>
<dbReference type="SUPFAM" id="SSF48726">
    <property type="entry name" value="Immunoglobulin"/>
    <property type="match status" value="3"/>
</dbReference>
<dbReference type="PANTHER" id="PTHR47633">
    <property type="entry name" value="IMMUNOGLOBULIN"/>
    <property type="match status" value="1"/>
</dbReference>
<accession>A0A8C4WWM6</accession>
<dbReference type="FunFam" id="2.60.40.10:FF:000022">
    <property type="entry name" value="Cardiac titin"/>
    <property type="match status" value="3"/>
</dbReference>
<dbReference type="AlphaFoldDB" id="A0A8C4WWM6"/>
<reference evidence="2" key="1">
    <citation type="submission" date="2025-08" db="UniProtKB">
        <authorList>
            <consortium name="Ensembl"/>
        </authorList>
    </citation>
    <scope>IDENTIFICATION</scope>
</reference>
<proteinExistence type="predicted"/>
<organism evidence="2 3">
    <name type="scientific">Eptatretus burgeri</name>
    <name type="common">Inshore hagfish</name>
    <dbReference type="NCBI Taxonomy" id="7764"/>
    <lineage>
        <taxon>Eukaryota</taxon>
        <taxon>Metazoa</taxon>
        <taxon>Chordata</taxon>
        <taxon>Craniata</taxon>
        <taxon>Vertebrata</taxon>
        <taxon>Cyclostomata</taxon>
        <taxon>Myxini</taxon>
        <taxon>Myxiniformes</taxon>
        <taxon>Myxinidae</taxon>
        <taxon>Eptatretinae</taxon>
        <taxon>Eptatretus</taxon>
    </lineage>
</organism>
<feature type="domain" description="Ig-like" evidence="1">
    <location>
        <begin position="158"/>
        <end position="246"/>
    </location>
</feature>
<dbReference type="InterPro" id="IPR013098">
    <property type="entry name" value="Ig_I-set"/>
</dbReference>
<dbReference type="CDD" id="cd00096">
    <property type="entry name" value="Ig"/>
    <property type="match status" value="2"/>
</dbReference>
<protein>
    <recommendedName>
        <fullName evidence="1">Ig-like domain-containing protein</fullName>
    </recommendedName>
</protein>
<dbReference type="PROSITE" id="PS50835">
    <property type="entry name" value="IG_LIKE"/>
    <property type="match status" value="3"/>
</dbReference>
<dbReference type="Ensembl" id="ENSEBUT00000016350.1">
    <property type="protein sequence ID" value="ENSEBUP00000015774.1"/>
    <property type="gene ID" value="ENSEBUG00000009931.1"/>
</dbReference>
<dbReference type="InterPro" id="IPR036179">
    <property type="entry name" value="Ig-like_dom_sf"/>
</dbReference>
<feature type="domain" description="Ig-like" evidence="1">
    <location>
        <begin position="1"/>
        <end position="57"/>
    </location>
</feature>
<dbReference type="InterPro" id="IPR003599">
    <property type="entry name" value="Ig_sub"/>
</dbReference>
<dbReference type="InterPro" id="IPR013783">
    <property type="entry name" value="Ig-like_fold"/>
</dbReference>